<dbReference type="AlphaFoldDB" id="A0A212KKE1"/>
<dbReference type="Pfam" id="PF01590">
    <property type="entry name" value="GAF"/>
    <property type="match status" value="1"/>
</dbReference>
<dbReference type="InterPro" id="IPR003018">
    <property type="entry name" value="GAF"/>
</dbReference>
<dbReference type="RefSeq" id="WP_227117915.1">
    <property type="nucleotide sequence ID" value="NZ_LT598928.1"/>
</dbReference>
<accession>A0A212KKE1</accession>
<sequence length="684" mass="75286">MEVVLRGVRGSIAVPAPAMSFYGGNTSCVELRSDNGALIFFDAGTGLRQAGENLPESGTCHLFISHGHTDHIQGLGFFPPLHSPRWTTHIYIPAWLEDVLDNHFAHGMFPIPFSDFAGNVVRHSLEPGDEVLPADGVAVAAIAANHPGGALAYRVCADNAVFVYSGDYEITRAPEVQQAARELLEGADLAVVDSMYSKASYIEGWGHSRWEDWRDLGHAAGAGCIVLSHHAPDMTDAQIDALQREALHSCQTNGQRLCFAREGMRFSLPMPRQQACGECGLVQFSDWLDRFLDDLSQYQDENTLLDRILAKSREITRADAGTIFLVDGEDLLFAYTHNDSLFSVNTASKFAYSSARLPINPHSIAGYAACTGEMLNIVDVRALPKDLPFSFRDDFDKATGYRTESMLVVPFHDHAGRISGVMQLINSLDPRTGKPRKFTHDMERHIRVLAREIANILERSHLVRASINRLVRLASVHDPLETGPHAERVGAIAAEMYQVRANRLCLDPDVTLHVKSQIRLAAMLHDIGKVGVSDLLLKKPGKLSDDEMAIMRSHTIIGAGILEAEAQSGGFMTFAREIAHHHHQKWNGKGYAGPSDAGRLEGEDIPLAARITAIADVFDALVSPRSYKAAWPHEKALALLREEAGSHFDPQLVECLEEIMDVVAKIYERFPDAEPEQTTRDTAS</sequence>
<dbReference type="Gene3D" id="1.10.3210.10">
    <property type="entry name" value="Hypothetical protein af1432"/>
    <property type="match status" value="1"/>
</dbReference>
<feature type="domain" description="HD-GYP" evidence="1">
    <location>
        <begin position="460"/>
        <end position="672"/>
    </location>
</feature>
<dbReference type="InterPro" id="IPR003607">
    <property type="entry name" value="HD/PDEase_dom"/>
</dbReference>
<dbReference type="SMART" id="SM00065">
    <property type="entry name" value="GAF"/>
    <property type="match status" value="1"/>
</dbReference>
<dbReference type="EMBL" id="FLUP01000002">
    <property type="protein sequence ID" value="SBW12055.1"/>
    <property type="molecule type" value="Genomic_DNA"/>
</dbReference>
<dbReference type="InterPro" id="IPR037522">
    <property type="entry name" value="HD_GYP_dom"/>
</dbReference>
<dbReference type="CDD" id="cd07715">
    <property type="entry name" value="TaR3-like_MBL-fold"/>
    <property type="match status" value="1"/>
</dbReference>
<dbReference type="PANTHER" id="PTHR45228:SF8">
    <property type="entry name" value="TWO-COMPONENT RESPONSE REGULATOR-RELATED"/>
    <property type="match status" value="1"/>
</dbReference>
<dbReference type="InterPro" id="IPR001279">
    <property type="entry name" value="Metallo-B-lactamas"/>
</dbReference>
<protein>
    <recommendedName>
        <fullName evidence="1">HD-GYP domain-containing protein</fullName>
    </recommendedName>
</protein>
<dbReference type="InterPro" id="IPR036866">
    <property type="entry name" value="RibonucZ/Hydroxyglut_hydro"/>
</dbReference>
<dbReference type="SUPFAM" id="SSF55781">
    <property type="entry name" value="GAF domain-like"/>
    <property type="match status" value="1"/>
</dbReference>
<dbReference type="Gene3D" id="3.30.450.40">
    <property type="match status" value="1"/>
</dbReference>
<evidence type="ECO:0000259" key="1">
    <source>
        <dbReference type="PROSITE" id="PS51832"/>
    </source>
</evidence>
<dbReference type="Gene3D" id="3.60.15.10">
    <property type="entry name" value="Ribonuclease Z/Hydroxyacylglutathione hydrolase-like"/>
    <property type="match status" value="1"/>
</dbReference>
<dbReference type="CDD" id="cd00077">
    <property type="entry name" value="HDc"/>
    <property type="match status" value="1"/>
</dbReference>
<organism evidence="2">
    <name type="scientific">uncultured Desulfovibrio sp</name>
    <dbReference type="NCBI Taxonomy" id="167968"/>
    <lineage>
        <taxon>Bacteria</taxon>
        <taxon>Pseudomonadati</taxon>
        <taxon>Thermodesulfobacteriota</taxon>
        <taxon>Desulfovibrionia</taxon>
        <taxon>Desulfovibrionales</taxon>
        <taxon>Desulfovibrionaceae</taxon>
        <taxon>Desulfovibrio</taxon>
        <taxon>environmental samples</taxon>
    </lineage>
</organism>
<dbReference type="PANTHER" id="PTHR45228">
    <property type="entry name" value="CYCLIC DI-GMP PHOSPHODIESTERASE TM_0186-RELATED"/>
    <property type="match status" value="1"/>
</dbReference>
<dbReference type="PROSITE" id="PS51832">
    <property type="entry name" value="HD_GYP"/>
    <property type="match status" value="1"/>
</dbReference>
<evidence type="ECO:0000313" key="2">
    <source>
        <dbReference type="EMBL" id="SBW12055.1"/>
    </source>
</evidence>
<reference evidence="2" key="1">
    <citation type="submission" date="2016-04" db="EMBL/GenBank/DDBJ databases">
        <authorList>
            <person name="Evans L.H."/>
            <person name="Alamgir A."/>
            <person name="Owens N."/>
            <person name="Weber N.D."/>
            <person name="Virtaneva K."/>
            <person name="Barbian K."/>
            <person name="Babar A."/>
            <person name="Rosenke K."/>
        </authorList>
    </citation>
    <scope>NUCLEOTIDE SEQUENCE</scope>
    <source>
        <strain evidence="2">92-2</strain>
    </source>
</reference>
<dbReference type="InterPro" id="IPR052020">
    <property type="entry name" value="Cyclic_di-GMP/3'3'-cGAMP_PDE"/>
</dbReference>
<dbReference type="InterPro" id="IPR029016">
    <property type="entry name" value="GAF-like_dom_sf"/>
</dbReference>
<dbReference type="SUPFAM" id="SSF56281">
    <property type="entry name" value="Metallo-hydrolase/oxidoreductase"/>
    <property type="match status" value="1"/>
</dbReference>
<dbReference type="SMART" id="SM00849">
    <property type="entry name" value="Lactamase_B"/>
    <property type="match status" value="1"/>
</dbReference>
<name>A0A212KKE1_9BACT</name>
<proteinExistence type="predicted"/>
<dbReference type="SUPFAM" id="SSF109604">
    <property type="entry name" value="HD-domain/PDEase-like"/>
    <property type="match status" value="1"/>
</dbReference>
<gene>
    <name evidence="2" type="ORF">KM92DES2_20304</name>
</gene>
<dbReference type="Pfam" id="PF13487">
    <property type="entry name" value="HD_5"/>
    <property type="match status" value="1"/>
</dbReference>
<dbReference type="Pfam" id="PF12706">
    <property type="entry name" value="Lactamase_B_2"/>
    <property type="match status" value="1"/>
</dbReference>
<dbReference type="SMART" id="SM00471">
    <property type="entry name" value="HDc"/>
    <property type="match status" value="1"/>
</dbReference>